<feature type="transmembrane region" description="Helical" evidence="2">
    <location>
        <begin position="571"/>
        <end position="592"/>
    </location>
</feature>
<dbReference type="Gene3D" id="2.40.10.10">
    <property type="entry name" value="Trypsin-like serine proteases"/>
    <property type="match status" value="2"/>
</dbReference>
<organism evidence="3">
    <name type="scientific">hydrothermal vent metagenome</name>
    <dbReference type="NCBI Taxonomy" id="652676"/>
    <lineage>
        <taxon>unclassified sequences</taxon>
        <taxon>metagenomes</taxon>
        <taxon>ecological metagenomes</taxon>
    </lineage>
</organism>
<dbReference type="InterPro" id="IPR009003">
    <property type="entry name" value="Peptidase_S1_PA"/>
</dbReference>
<dbReference type="EMBL" id="FPHN01000066">
    <property type="protein sequence ID" value="SFV56601.1"/>
    <property type="molecule type" value="Genomic_DNA"/>
</dbReference>
<dbReference type="InterPro" id="IPR011990">
    <property type="entry name" value="TPR-like_helical_dom_sf"/>
</dbReference>
<dbReference type="Gene3D" id="1.25.40.10">
    <property type="entry name" value="Tetratricopeptide repeat domain"/>
    <property type="match status" value="1"/>
</dbReference>
<protein>
    <submittedName>
        <fullName evidence="3">DNA double-strand break repair Rad50 ATPase</fullName>
    </submittedName>
</protein>
<dbReference type="InterPro" id="IPR043504">
    <property type="entry name" value="Peptidase_S1_PA_chymotrypsin"/>
</dbReference>
<name>A0A1W1BT17_9ZZZZ</name>
<sequence length="602" mass="71691">MKKSEYIKQYSVKIKYPLGREGSGILIKNDDRTSYLATAKHNFTDRECGVDSWKYVDRDIDIFKNNLNEIEVLKNNNKICDVSDILYDYEDLIIFKITNHKDYTDKLDLLEILNDKLNDDIEYFFQGYSAKEGDGYISQLDSRNDIENYKYIIKDSKQHRITYVKGFSGSGVFIKDRESYYLVGIVLQKSDESSSYTIFNLPKIIEDKSIKQIKLKKDIFEVKDTAQMYTRIVNRNKNNFLIRKAKDIFQNKEHSYKDLDSSHLKEMVNYINKTNSFSKLEQKYNDELADIYLLGAFILNKDNKKKESLEYLEKARIFNPKYIRYKNNIEEYNPLEDINKGKLAFLDKKYDKAKKYFLRVLNKDIIKNKKIEIYEFLIQISNKDEKIEYYEKLLNLYGEEDIKDKSNIYFQLSELYHDVNLKDKNLTKAFNLIKDIEDESIYELKFKISEKFVKIDASNPQKSINMLKPLLKQISHLKPEYEAKLSFFKVLEELEGEKEISKHLKDYWKIEQNEQNEIYHYQKTYLKIQLTEEKEKSMNLENQLEEIQQENNDLLLNNEIIKKDLDEKNKIINMVLKFAIIPILLGILIAKYGQFSIFGFSF</sequence>
<gene>
    <name evidence="3" type="ORF">MNB_SV-14-1694</name>
</gene>
<dbReference type="SUPFAM" id="SSF50494">
    <property type="entry name" value="Trypsin-like serine proteases"/>
    <property type="match status" value="1"/>
</dbReference>
<accession>A0A1W1BT17</accession>
<keyword evidence="1" id="KW-0175">Coiled coil</keyword>
<proteinExistence type="predicted"/>
<feature type="coiled-coil region" evidence="1">
    <location>
        <begin position="530"/>
        <end position="564"/>
    </location>
</feature>
<keyword evidence="2" id="KW-0472">Membrane</keyword>
<evidence type="ECO:0000256" key="1">
    <source>
        <dbReference type="SAM" id="Coils"/>
    </source>
</evidence>
<evidence type="ECO:0000313" key="3">
    <source>
        <dbReference type="EMBL" id="SFV56601.1"/>
    </source>
</evidence>
<reference evidence="3" key="1">
    <citation type="submission" date="2016-10" db="EMBL/GenBank/DDBJ databases">
        <authorList>
            <person name="de Groot N.N."/>
        </authorList>
    </citation>
    <scope>NUCLEOTIDE SEQUENCE</scope>
</reference>
<keyword evidence="2" id="KW-0812">Transmembrane</keyword>
<dbReference type="AlphaFoldDB" id="A0A1W1BT17"/>
<keyword evidence="2" id="KW-1133">Transmembrane helix</keyword>
<evidence type="ECO:0000256" key="2">
    <source>
        <dbReference type="SAM" id="Phobius"/>
    </source>
</evidence>